<evidence type="ECO:0008006" key="5">
    <source>
        <dbReference type="Google" id="ProtNLM"/>
    </source>
</evidence>
<feature type="region of interest" description="Disordered" evidence="2">
    <location>
        <begin position="103"/>
        <end position="122"/>
    </location>
</feature>
<keyword evidence="4" id="KW-1185">Reference proteome</keyword>
<feature type="compositionally biased region" description="Gly residues" evidence="2">
    <location>
        <begin position="176"/>
        <end position="192"/>
    </location>
</feature>
<dbReference type="EMBL" id="BAAAIH010000026">
    <property type="protein sequence ID" value="GAA1280689.1"/>
    <property type="molecule type" value="Genomic_DNA"/>
</dbReference>
<evidence type="ECO:0000256" key="1">
    <source>
        <dbReference type="SAM" id="Coils"/>
    </source>
</evidence>
<dbReference type="Gene3D" id="1.25.40.10">
    <property type="entry name" value="Tetratricopeptide repeat domain"/>
    <property type="match status" value="2"/>
</dbReference>
<accession>A0ABN1X2Z2</accession>
<feature type="compositionally biased region" description="Gly residues" evidence="2">
    <location>
        <begin position="141"/>
        <end position="157"/>
    </location>
</feature>
<dbReference type="SUPFAM" id="SSF48452">
    <property type="entry name" value="TPR-like"/>
    <property type="match status" value="1"/>
</dbReference>
<dbReference type="SUPFAM" id="SSF69318">
    <property type="entry name" value="Integrin alpha N-terminal domain"/>
    <property type="match status" value="1"/>
</dbReference>
<feature type="compositionally biased region" description="Gly residues" evidence="2">
    <location>
        <begin position="215"/>
        <end position="237"/>
    </location>
</feature>
<gene>
    <name evidence="3" type="ORF">GCM10009579_45980</name>
</gene>
<dbReference type="InterPro" id="IPR011990">
    <property type="entry name" value="TPR-like_helical_dom_sf"/>
</dbReference>
<feature type="compositionally biased region" description="Polar residues" evidence="2">
    <location>
        <begin position="908"/>
        <end position="918"/>
    </location>
</feature>
<sequence>MTMPVAEEITVDWVHIRDTIQVNDALLAEIRAELTHLPPEARLALIAREVVHDPQYVLTGLPGHPLVVVAETYRGNGGALDSSGAPGATGAYGATGPSGVGYNGMDGGPGGPGGTGGTGGAATPVTVLAHTITDLRIAARGGRGGQGGSGGPGGRGKNGAYPPNRPGGDPPDSIPGGNGGAGGPGGTGGVGGPAAELVVETVAYSGLSLDGAGGAPGAAGSGGRGGTGGSHGGENGPGGPPGATGSTAGAGVEPRLLVHSDADWWGAVRPRLGGRAAEWARYRTTVGEFLFRSYAPGLPERSGHRDTAAHEFGRALALDPGQERAAELSRYIATNLSPIGQPYNLDLMPDFPNFEDVVVDYDAIVHGRFTDAMNLLLSVLSTGQKRELLKTDMEQLAGMREVLVLEEKAAGLALEGAEGRQKIINQQIEEVNQQIQQVREEMTRQRMQFPPGNDLGPLVGAAIAVAAAASAIATAGATAVAFVAAAEAIATSSASFEGFDTATGRYGEGAYLINYVDWSNPTSPKPKPEAAKVMGGLSDLVKKSAKFIEAGRTIAELASTTIDGKLESRERDLVSRHLDLVRQLGVQILEVQQKQLLKRAAQAKIARNEADVEAMRRLDGDWASDITVLSATARRLVTQTQFYVDVLIRYSFYAHRALDLFTFGNEAPAYSFDWGHLHPDEVENAYQPLARGDASRVPGLFDRYHQSWNAMLKLEPLRTRYMEYKALLDHTVRFVNITAPEVLTALRTTGQATFTVSLDGFPTAFSEFKIDRVHLGLVGATAETPAVVLFLQHGGSAVNRRRSGTEERPSGRPLTATVEATFDRSDPTDPADPRPSYWGRSPATTWTVTVEPTSAREGGLKLDRLSALQLTIWYWYFTAPAGAAQPVPPMPVRADYDGDGVADEATWSSAEGSWQIRPSSGAAPRSLPWGRPGDIPVPADYDGDGKAELAVFRPDNGKLYTTRADGGPAAVHYWRTADYVPRPADLPRMNLLANTFRQGAAVLTNAGRHAEAVEVQFQARDAYLQLAAVSAPARRDVAQTLVVLGMYLSRAGRHDEAITIGQEGVAEYRAIGDEEHAAWALGNLAARFYEAGRPAEAAEAQRRAVAAYRVLAAANPAFETEMAKMLVFLGMYLQHAGRHEEAVTAGRDAVAVYRRRADLPNLAWALGNLGALSQSAGRPGAGADAWREAREIYQRLDAAVPGTYRPLLAMAAYRQAALLVADGRREEALTAVEQAVALYEELGAANPGKYIAETEAARKLRESLRPG</sequence>
<evidence type="ECO:0000313" key="3">
    <source>
        <dbReference type="EMBL" id="GAA1280689.1"/>
    </source>
</evidence>
<organism evidence="3 4">
    <name type="scientific">Streptomyces javensis</name>
    <dbReference type="NCBI Taxonomy" id="114698"/>
    <lineage>
        <taxon>Bacteria</taxon>
        <taxon>Bacillati</taxon>
        <taxon>Actinomycetota</taxon>
        <taxon>Actinomycetes</taxon>
        <taxon>Kitasatosporales</taxon>
        <taxon>Streptomycetaceae</taxon>
        <taxon>Streptomyces</taxon>
        <taxon>Streptomyces violaceusniger group</taxon>
    </lineage>
</organism>
<feature type="compositionally biased region" description="Gly residues" evidence="2">
    <location>
        <begin position="103"/>
        <end position="120"/>
    </location>
</feature>
<dbReference type="InterPro" id="IPR019734">
    <property type="entry name" value="TPR_rpt"/>
</dbReference>
<feature type="region of interest" description="Disordered" evidence="2">
    <location>
        <begin position="137"/>
        <end position="193"/>
    </location>
</feature>
<dbReference type="SMART" id="SM00028">
    <property type="entry name" value="TPR"/>
    <property type="match status" value="5"/>
</dbReference>
<name>A0ABN1X2Z2_9ACTN</name>
<dbReference type="Pfam" id="PF13424">
    <property type="entry name" value="TPR_12"/>
    <property type="match status" value="2"/>
</dbReference>
<comment type="caution">
    <text evidence="3">The sequence shown here is derived from an EMBL/GenBank/DDBJ whole genome shotgun (WGS) entry which is preliminary data.</text>
</comment>
<feature type="coiled-coil region" evidence="1">
    <location>
        <begin position="414"/>
        <end position="448"/>
    </location>
</feature>
<evidence type="ECO:0000313" key="4">
    <source>
        <dbReference type="Proteomes" id="UP001500282"/>
    </source>
</evidence>
<feature type="region of interest" description="Disordered" evidence="2">
    <location>
        <begin position="215"/>
        <end position="250"/>
    </location>
</feature>
<feature type="compositionally biased region" description="Pro residues" evidence="2">
    <location>
        <begin position="163"/>
        <end position="173"/>
    </location>
</feature>
<protein>
    <recommendedName>
        <fullName evidence="5">Tetratricopeptide repeat protein</fullName>
    </recommendedName>
</protein>
<dbReference type="InterPro" id="IPR028994">
    <property type="entry name" value="Integrin_alpha_N"/>
</dbReference>
<feature type="region of interest" description="Disordered" evidence="2">
    <location>
        <begin position="798"/>
        <end position="840"/>
    </location>
</feature>
<proteinExistence type="predicted"/>
<evidence type="ECO:0000256" key="2">
    <source>
        <dbReference type="SAM" id="MobiDB-lite"/>
    </source>
</evidence>
<dbReference type="Proteomes" id="UP001500282">
    <property type="component" value="Unassembled WGS sequence"/>
</dbReference>
<feature type="region of interest" description="Disordered" evidence="2">
    <location>
        <begin position="908"/>
        <end position="930"/>
    </location>
</feature>
<reference evidence="3 4" key="1">
    <citation type="journal article" date="2019" name="Int. J. Syst. Evol. Microbiol.">
        <title>The Global Catalogue of Microorganisms (GCM) 10K type strain sequencing project: providing services to taxonomists for standard genome sequencing and annotation.</title>
        <authorList>
            <consortium name="The Broad Institute Genomics Platform"/>
            <consortium name="The Broad Institute Genome Sequencing Center for Infectious Disease"/>
            <person name="Wu L."/>
            <person name="Ma J."/>
        </authorList>
    </citation>
    <scope>NUCLEOTIDE SEQUENCE [LARGE SCALE GENOMIC DNA]</scope>
    <source>
        <strain evidence="3 4">JCM 11448</strain>
    </source>
</reference>
<keyword evidence="1" id="KW-0175">Coiled coil</keyword>